<reference evidence="1 2" key="1">
    <citation type="submission" date="2018-08" db="EMBL/GenBank/DDBJ databases">
        <title>Recombination of ecologically and evolutionarily significant loci maintains genetic cohesion in the Pseudomonas syringae species complex.</title>
        <authorList>
            <person name="Dillon M."/>
            <person name="Thakur S."/>
            <person name="Almeida R.N.D."/>
            <person name="Weir B.S."/>
            <person name="Guttman D.S."/>
        </authorList>
    </citation>
    <scope>NUCLEOTIDE SEQUENCE [LARGE SCALE GENOMIC DNA]</scope>
    <source>
        <strain evidence="1 2">88_10</strain>
    </source>
</reference>
<proteinExistence type="predicted"/>
<protein>
    <submittedName>
        <fullName evidence="1">Uncharacterized protein</fullName>
    </submittedName>
</protein>
<evidence type="ECO:0000313" key="1">
    <source>
        <dbReference type="EMBL" id="RML38698.1"/>
    </source>
</evidence>
<sequence length="33" mass="3456">MMPMSTGSLSAIRSIFFDKAKTEGGTSVCTLST</sequence>
<gene>
    <name evidence="1" type="ORF">APX70_200599</name>
</gene>
<name>A0A3M2VJZ7_PSEYM</name>
<comment type="caution">
    <text evidence="1">The sequence shown here is derived from an EMBL/GenBank/DDBJ whole genome shotgun (WGS) entry which is preliminary data.</text>
</comment>
<dbReference type="Proteomes" id="UP000282378">
    <property type="component" value="Unassembled WGS sequence"/>
</dbReference>
<dbReference type="EMBL" id="RBNL01004132">
    <property type="protein sequence ID" value="RML38698.1"/>
    <property type="molecule type" value="Genomic_DNA"/>
</dbReference>
<organism evidence="1 2">
    <name type="scientific">Pseudomonas syringae pv. maculicola</name>
    <dbReference type="NCBI Taxonomy" id="59511"/>
    <lineage>
        <taxon>Bacteria</taxon>
        <taxon>Pseudomonadati</taxon>
        <taxon>Pseudomonadota</taxon>
        <taxon>Gammaproteobacteria</taxon>
        <taxon>Pseudomonadales</taxon>
        <taxon>Pseudomonadaceae</taxon>
        <taxon>Pseudomonas</taxon>
    </lineage>
</organism>
<evidence type="ECO:0000313" key="2">
    <source>
        <dbReference type="Proteomes" id="UP000282378"/>
    </source>
</evidence>
<accession>A0A3M2VJZ7</accession>
<dbReference type="AlphaFoldDB" id="A0A3M2VJZ7"/>